<sequence length="123" mass="14312">MPTSTSLFFVNEQIYTESYLTKLTDLKGFLDKHVGIKVLRIGFIITDFDRDECRAVPSREDLDSWFMLRVQDTAVLVTSDGMAATWRVPRLQETEQLKWKKSKRDLHELLAELEKSMVRKSDG</sequence>
<keyword evidence="2" id="KW-1185">Reference proteome</keyword>
<dbReference type="Proteomes" id="UP000298493">
    <property type="component" value="Unassembled WGS sequence"/>
</dbReference>
<name>A0A4Z1PG30_9PEZI</name>
<gene>
    <name evidence="1" type="ORF">E6O75_ATG00323</name>
</gene>
<comment type="caution">
    <text evidence="1">The sequence shown here is derived from an EMBL/GenBank/DDBJ whole genome shotgun (WGS) entry which is preliminary data.</text>
</comment>
<proteinExistence type="predicted"/>
<reference evidence="1 2" key="1">
    <citation type="submission" date="2019-04" db="EMBL/GenBank/DDBJ databases">
        <title>High contiguity whole genome sequence and gene annotation resource for two Venturia nashicola isolates.</title>
        <authorList>
            <person name="Prokchorchik M."/>
            <person name="Won K."/>
            <person name="Lee Y."/>
            <person name="Choi E.D."/>
            <person name="Segonzac C."/>
            <person name="Sohn K.H."/>
        </authorList>
    </citation>
    <scope>NUCLEOTIDE SEQUENCE [LARGE SCALE GENOMIC DNA]</scope>
    <source>
        <strain evidence="1 2">PRI2</strain>
    </source>
</reference>
<protein>
    <submittedName>
        <fullName evidence="1">Uncharacterized protein</fullName>
    </submittedName>
</protein>
<dbReference type="EMBL" id="SNSC02000001">
    <property type="protein sequence ID" value="TID27556.1"/>
    <property type="molecule type" value="Genomic_DNA"/>
</dbReference>
<organism evidence="1 2">
    <name type="scientific">Venturia nashicola</name>
    <dbReference type="NCBI Taxonomy" id="86259"/>
    <lineage>
        <taxon>Eukaryota</taxon>
        <taxon>Fungi</taxon>
        <taxon>Dikarya</taxon>
        <taxon>Ascomycota</taxon>
        <taxon>Pezizomycotina</taxon>
        <taxon>Dothideomycetes</taxon>
        <taxon>Pleosporomycetidae</taxon>
        <taxon>Venturiales</taxon>
        <taxon>Venturiaceae</taxon>
        <taxon>Venturia</taxon>
    </lineage>
</organism>
<accession>A0A4Z1PG30</accession>
<dbReference type="AlphaFoldDB" id="A0A4Z1PG30"/>
<evidence type="ECO:0000313" key="1">
    <source>
        <dbReference type="EMBL" id="TID27556.1"/>
    </source>
</evidence>
<evidence type="ECO:0000313" key="2">
    <source>
        <dbReference type="Proteomes" id="UP000298493"/>
    </source>
</evidence>